<organism evidence="1 2">
    <name type="scientific">Bacillus phage vB_BcoS-136</name>
    <dbReference type="NCBI Taxonomy" id="2419619"/>
    <lineage>
        <taxon>Viruses</taxon>
        <taxon>Duplodnaviria</taxon>
        <taxon>Heunggongvirae</taxon>
        <taxon>Uroviricota</taxon>
        <taxon>Caudoviricetes</taxon>
        <taxon>Heleneionescovirinae</taxon>
        <taxon>Kenyattavirus</taxon>
        <taxon>Kenyattavirus kv136</taxon>
    </lineage>
</organism>
<evidence type="ECO:0000313" key="2">
    <source>
        <dbReference type="Proteomes" id="UP000274199"/>
    </source>
</evidence>
<protein>
    <submittedName>
        <fullName evidence="1">Uncharacterized protein</fullName>
    </submittedName>
</protein>
<accession>A0A3G3BVJ0</accession>
<evidence type="ECO:0000313" key="1">
    <source>
        <dbReference type="EMBL" id="AYP68282.1"/>
    </source>
</evidence>
<dbReference type="EMBL" id="MH884508">
    <property type="protein sequence ID" value="AYP68282.1"/>
    <property type="molecule type" value="Genomic_DNA"/>
</dbReference>
<dbReference type="Proteomes" id="UP000274199">
    <property type="component" value="Segment"/>
</dbReference>
<reference evidence="1 2" key="1">
    <citation type="submission" date="2018-09" db="EMBL/GenBank/DDBJ databases">
        <title>Comparative Genomic Analysis of Eight Novel Haloalkaliphilic Bacteriophages from Lake Elmenteita, Kenya.</title>
        <authorList>
            <person name="Akhwale J.K."/>
        </authorList>
    </citation>
    <scope>NUCLEOTIDE SEQUENCE [LARGE SCALE GENOMIC DNA]</scope>
</reference>
<name>A0A3G3BVJ0_9CAUD</name>
<gene>
    <name evidence="1" type="ORF">vBBcoS136_00168</name>
</gene>
<sequence length="165" mass="19286">MKVGDIVIITEGFDKSNPCYYIVVDLADFSTSNIKDVDYEIVQVYPVDKSREADIRVYNHVFIERYVGIDNKNSYRAFMEYVSKEREKLGLYGKPDYLSLIEDLHDINVFKAEKNLDVVHYNKIDNVDECLDAISDLKTLHEMFGDEAYLQLKDLVIERIKDLQK</sequence>
<proteinExistence type="predicted"/>
<keyword evidence="2" id="KW-1185">Reference proteome</keyword>